<evidence type="ECO:0000256" key="4">
    <source>
        <dbReference type="ARBA" id="ARBA00022840"/>
    </source>
</evidence>
<protein>
    <recommendedName>
        <fullName evidence="9">DEAD/DEAH box helicase</fullName>
    </recommendedName>
</protein>
<feature type="domain" description="Helicase C-terminal" evidence="6">
    <location>
        <begin position="361"/>
        <end position="512"/>
    </location>
</feature>
<dbReference type="PANTHER" id="PTHR47961:SF1">
    <property type="entry name" value="ATP-DEPENDENT HELICASE MJ1401-RELATED"/>
    <property type="match status" value="1"/>
</dbReference>
<dbReference type="GO" id="GO:0004386">
    <property type="term" value="F:helicase activity"/>
    <property type="evidence" value="ECO:0007669"/>
    <property type="project" value="UniProtKB-KW"/>
</dbReference>
<accession>A0A1Z3N478</accession>
<keyword evidence="3" id="KW-0347">Helicase</keyword>
<dbReference type="GO" id="GO:0016787">
    <property type="term" value="F:hydrolase activity"/>
    <property type="evidence" value="ECO:0007669"/>
    <property type="project" value="UniProtKB-KW"/>
</dbReference>
<dbReference type="SUPFAM" id="SSF52540">
    <property type="entry name" value="P-loop containing nucleoside triphosphate hydrolases"/>
    <property type="match status" value="1"/>
</dbReference>
<feature type="domain" description="Helicase ATP-binding" evidence="5">
    <location>
        <begin position="136"/>
        <end position="295"/>
    </location>
</feature>
<evidence type="ECO:0000256" key="3">
    <source>
        <dbReference type="ARBA" id="ARBA00022806"/>
    </source>
</evidence>
<evidence type="ECO:0000313" key="8">
    <source>
        <dbReference type="Proteomes" id="UP000197003"/>
    </source>
</evidence>
<gene>
    <name evidence="7" type="ORF">B9G79_01160</name>
</gene>
<dbReference type="Pfam" id="PF00270">
    <property type="entry name" value="DEAD"/>
    <property type="match status" value="1"/>
</dbReference>
<reference evidence="7 8" key="1">
    <citation type="submission" date="2017-04" db="EMBL/GenBank/DDBJ databases">
        <title>Whole genome sequence of Bdellovibrio bacteriovorus strain SSB218315.</title>
        <authorList>
            <person name="Oyedara O."/>
            <person name="Rodriguez-Perez M.A."/>
        </authorList>
    </citation>
    <scope>NUCLEOTIDE SEQUENCE [LARGE SCALE GENOMIC DNA]</scope>
    <source>
        <strain evidence="7 8">SSB218315</strain>
    </source>
</reference>
<proteinExistence type="predicted"/>
<dbReference type="PROSITE" id="PS51192">
    <property type="entry name" value="HELICASE_ATP_BIND_1"/>
    <property type="match status" value="1"/>
</dbReference>
<evidence type="ECO:0000259" key="5">
    <source>
        <dbReference type="PROSITE" id="PS51192"/>
    </source>
</evidence>
<dbReference type="InterPro" id="IPR001650">
    <property type="entry name" value="Helicase_C-like"/>
</dbReference>
<evidence type="ECO:0000313" key="7">
    <source>
        <dbReference type="EMBL" id="ASD62269.1"/>
    </source>
</evidence>
<dbReference type="Pfam" id="PF00271">
    <property type="entry name" value="Helicase_C"/>
    <property type="match status" value="1"/>
</dbReference>
<keyword evidence="2" id="KW-0378">Hydrolase</keyword>
<evidence type="ECO:0000256" key="2">
    <source>
        <dbReference type="ARBA" id="ARBA00022801"/>
    </source>
</evidence>
<dbReference type="Proteomes" id="UP000197003">
    <property type="component" value="Chromosome"/>
</dbReference>
<dbReference type="PANTHER" id="PTHR47961">
    <property type="entry name" value="DNA POLYMERASE THETA, PUTATIVE (AFU_ORTHOLOGUE AFUA_1G05260)-RELATED"/>
    <property type="match status" value="1"/>
</dbReference>
<evidence type="ECO:0008006" key="9">
    <source>
        <dbReference type="Google" id="ProtNLM"/>
    </source>
</evidence>
<dbReference type="GO" id="GO:0005524">
    <property type="term" value="F:ATP binding"/>
    <property type="evidence" value="ECO:0007669"/>
    <property type="project" value="UniProtKB-KW"/>
</dbReference>
<dbReference type="EMBL" id="CP020946">
    <property type="protein sequence ID" value="ASD62269.1"/>
    <property type="molecule type" value="Genomic_DNA"/>
</dbReference>
<keyword evidence="4" id="KW-0067">ATP-binding</keyword>
<dbReference type="InterPro" id="IPR011545">
    <property type="entry name" value="DEAD/DEAH_box_helicase_dom"/>
</dbReference>
<dbReference type="GO" id="GO:0003676">
    <property type="term" value="F:nucleic acid binding"/>
    <property type="evidence" value="ECO:0007669"/>
    <property type="project" value="InterPro"/>
</dbReference>
<dbReference type="OrthoDB" id="9815222at2"/>
<dbReference type="AlphaFoldDB" id="A0A1Z3N478"/>
<dbReference type="Gene3D" id="3.40.50.300">
    <property type="entry name" value="P-loop containing nucleotide triphosphate hydrolases"/>
    <property type="match status" value="2"/>
</dbReference>
<name>A0A1Z3N478_BDEBC</name>
<dbReference type="SMART" id="SM00490">
    <property type="entry name" value="HELICc"/>
    <property type="match status" value="1"/>
</dbReference>
<evidence type="ECO:0000256" key="1">
    <source>
        <dbReference type="ARBA" id="ARBA00022741"/>
    </source>
</evidence>
<sequence length="512" mass="59146">MPDITFTTLRKKDGDFTAFRELYTKLLLNQQLDEFQLQKLLQIAIVFLNSKRELVRFFGYRIILQYALAKNDFTALNDISLNLGYIPISKILEKTSINSEFQGEFFKEFLSSYKNSFRTSAGTFLTEGQRALQRDLFDKKKDSNNVVIAPTSYGKSEAIVSTALEVPKSCIIVPTKALLAQTKKRFLNSGADLSAKTIIIHHEMYSPSQDNLIAILTQERLLSLLQENPKAYFDKVYVDEAHNLLEKDSRANLLASCLVLLKYRNKNTVFNFFTPFLNDARNLETKFLSLNAAELRKNEYIKSEKIFLIDFRRSDEALLHLYDQFMNEFIEIPEATYRSDVEFINRQAAHKNIIYFNTPKDVESYCSQLIKSRPLITSDFVSKAYESIKNYIHKDYFLLRCLSRGIVYHHGSMPDNVKLYIEQLYIEEPQIQFIVTTSTLLEGVNIPADQIFIMSTSKGIRDLSSSQFKNLIGRVCRYGDIFSGGNPENLQKLMPKIFLLGTEYSRSKYRGR</sequence>
<keyword evidence="1" id="KW-0547">Nucleotide-binding</keyword>
<organism evidence="7 8">
    <name type="scientific">Bdellovibrio bacteriovorus</name>
    <dbReference type="NCBI Taxonomy" id="959"/>
    <lineage>
        <taxon>Bacteria</taxon>
        <taxon>Pseudomonadati</taxon>
        <taxon>Bdellovibrionota</taxon>
        <taxon>Bdellovibrionia</taxon>
        <taxon>Bdellovibrionales</taxon>
        <taxon>Pseudobdellovibrionaceae</taxon>
        <taxon>Bdellovibrio</taxon>
    </lineage>
</organism>
<dbReference type="PROSITE" id="PS51194">
    <property type="entry name" value="HELICASE_CTER"/>
    <property type="match status" value="1"/>
</dbReference>
<dbReference type="InterPro" id="IPR014001">
    <property type="entry name" value="Helicase_ATP-bd"/>
</dbReference>
<dbReference type="InterPro" id="IPR050474">
    <property type="entry name" value="Hel308_SKI2-like"/>
</dbReference>
<dbReference type="InterPro" id="IPR027417">
    <property type="entry name" value="P-loop_NTPase"/>
</dbReference>
<evidence type="ECO:0000259" key="6">
    <source>
        <dbReference type="PROSITE" id="PS51194"/>
    </source>
</evidence>